<keyword evidence="1" id="KW-0880">Kelch repeat</keyword>
<dbReference type="Pfam" id="PF00651">
    <property type="entry name" value="BTB"/>
    <property type="match status" value="1"/>
</dbReference>
<dbReference type="PROSITE" id="PS50097">
    <property type="entry name" value="BTB"/>
    <property type="match status" value="1"/>
</dbReference>
<feature type="compositionally biased region" description="Low complexity" evidence="3">
    <location>
        <begin position="237"/>
        <end position="254"/>
    </location>
</feature>
<dbReference type="InterPro" id="IPR036770">
    <property type="entry name" value="Ankyrin_rpt-contain_sf"/>
</dbReference>
<accession>F2UA19</accession>
<feature type="compositionally biased region" description="Basic residues" evidence="3">
    <location>
        <begin position="820"/>
        <end position="837"/>
    </location>
</feature>
<evidence type="ECO:0000259" key="4">
    <source>
        <dbReference type="PROSITE" id="PS50097"/>
    </source>
</evidence>
<dbReference type="CDD" id="cd14733">
    <property type="entry name" value="BACK"/>
    <property type="match status" value="1"/>
</dbReference>
<feature type="region of interest" description="Disordered" evidence="3">
    <location>
        <begin position="816"/>
        <end position="862"/>
    </location>
</feature>
<gene>
    <name evidence="5" type="ORF">PTSG_05304</name>
</gene>
<evidence type="ECO:0000256" key="2">
    <source>
        <dbReference type="ARBA" id="ARBA00022737"/>
    </source>
</evidence>
<dbReference type="PANTHER" id="PTHR45632">
    <property type="entry name" value="LD33804P"/>
    <property type="match status" value="1"/>
</dbReference>
<feature type="region of interest" description="Disordered" evidence="3">
    <location>
        <begin position="357"/>
        <end position="382"/>
    </location>
</feature>
<dbReference type="AlphaFoldDB" id="F2UA19"/>
<evidence type="ECO:0000313" key="5">
    <source>
        <dbReference type="EMBL" id="EGD73594.1"/>
    </source>
</evidence>
<dbReference type="GeneID" id="16074455"/>
<organism evidence="6">
    <name type="scientific">Salpingoeca rosetta (strain ATCC 50818 / BSB-021)</name>
    <dbReference type="NCBI Taxonomy" id="946362"/>
    <lineage>
        <taxon>Eukaryota</taxon>
        <taxon>Choanoflagellata</taxon>
        <taxon>Craspedida</taxon>
        <taxon>Salpingoecidae</taxon>
        <taxon>Salpingoeca</taxon>
    </lineage>
</organism>
<dbReference type="STRING" id="946362.F2UA19"/>
<evidence type="ECO:0000313" key="6">
    <source>
        <dbReference type="Proteomes" id="UP000007799"/>
    </source>
</evidence>
<feature type="compositionally biased region" description="Basic residues" evidence="3">
    <location>
        <begin position="851"/>
        <end position="860"/>
    </location>
</feature>
<name>F2UA19_SALR5</name>
<sequence>MDGRKEGEGGQKPAVARKPVPPPKPRSLSFHVSRTTSGSSGNGGSGSSAWSVDASPPATGQPGAQRRATMSPAASFRSKHQSPHHVQPAQLAAVPPQLMSGGPLLYTSLDTGVRRSKKTAAKLSSSSSSSGRNRANGKDADDADAADDDGDGDDNINDINAPHPSLSLRLQGGGGGSGDELPLDESDELHLSERQQQGVVVGGGGRGGIQNASEVEDEAEGGARRTHASDGSHSMHAAEAAAQQPEEQAQPQQQHDGRQAVLSPMDHRVSTSSLSDMNPPPTPPPPPQFADAAHEAMPLPPVHVLSLDDRERITTIDDNDGDDDDGDDGDHDGDGDDDDAGGSSHVSMLQAIRAGVQLRQTQPREEQQQEDEEEQLRASQPTHVMDELAWRLRRRQRREEERIADAAGDAWRQRAHLFLRNLPQAQDVPPVSTLRQLLTDALEIEDSVGGRDAAKRLFPSWPHEYVDDLEAAITAYNTFISAHEALRETCHSSKPVTDAHLQGAIDRAVSAHAALFVRTNSVVYFACRRVHLDDSQREPCTHVLQETLRLALGRLWQRAEQVLASLHDPGLRTFDRRDRAAVCYRLHHTFMGYCRQFAQTLDMHDLLTSTEYSRAEENSFRLFEMHRDAIVVRERVGTWDKAEHVRLRGQQATSSTQAPPETEPQSLVHRVLSAIADHEPTQLRAALNDLREVSPARVQAKYQSFVQAAAGHNHLECLAVLLSWTHVPTRETLPARDMAWISAAVNKHNMPAVKMMLDHGLWINDINPNSHATALHMMAHLIRNGADIFIANRHSRTPLQVASNVFLPFAAPPPLPGQHGHIHSGQRYTSHTHHHHTSQQGDQPPSPTSAHHQHQHHQQHHHLDLVRYLETGVFSDVTLVADDGTAFQAHRIVLCAQSEYFRAMLESEWAEASQREISMPGLTPATLRIALHYLYSGHADYPLDDDELCLDLLETAFILLIEPMQRHLQVRLQQKLSIHNALEYYRTAVRLGSSMLVAHCCVFILNNYADLQDQDEGREVLYHLLEDLKPTDYQHNTTAIPRPYAI</sequence>
<dbReference type="SUPFAM" id="SSF48403">
    <property type="entry name" value="Ankyrin repeat"/>
    <property type="match status" value="1"/>
</dbReference>
<proteinExistence type="predicted"/>
<dbReference type="Proteomes" id="UP000007799">
    <property type="component" value="Unassembled WGS sequence"/>
</dbReference>
<dbReference type="SMART" id="SM00225">
    <property type="entry name" value="BTB"/>
    <property type="match status" value="1"/>
</dbReference>
<dbReference type="EMBL" id="GL832966">
    <property type="protein sequence ID" value="EGD73594.1"/>
    <property type="molecule type" value="Genomic_DNA"/>
</dbReference>
<dbReference type="Gene3D" id="1.25.40.20">
    <property type="entry name" value="Ankyrin repeat-containing domain"/>
    <property type="match status" value="1"/>
</dbReference>
<dbReference type="RefSeq" id="XP_004993876.1">
    <property type="nucleotide sequence ID" value="XM_004993819.1"/>
</dbReference>
<dbReference type="PANTHER" id="PTHR45632:SF3">
    <property type="entry name" value="KELCH-LIKE PROTEIN 32"/>
    <property type="match status" value="1"/>
</dbReference>
<feature type="region of interest" description="Disordered" evidence="3">
    <location>
        <begin position="1"/>
        <end position="344"/>
    </location>
</feature>
<feature type="compositionally biased region" description="Acidic residues" evidence="3">
    <location>
        <begin position="141"/>
        <end position="156"/>
    </location>
</feature>
<dbReference type="SUPFAM" id="SSF54695">
    <property type="entry name" value="POZ domain"/>
    <property type="match status" value="1"/>
</dbReference>
<keyword evidence="2" id="KW-0677">Repeat</keyword>
<evidence type="ECO:0000256" key="1">
    <source>
        <dbReference type="ARBA" id="ARBA00022441"/>
    </source>
</evidence>
<keyword evidence="6" id="KW-1185">Reference proteome</keyword>
<reference evidence="5" key="1">
    <citation type="submission" date="2009-08" db="EMBL/GenBank/DDBJ databases">
        <title>Annotation of Salpingoeca rosetta.</title>
        <authorList>
            <consortium name="The Broad Institute Genome Sequencing Platform"/>
            <person name="Russ C."/>
            <person name="Cuomo C."/>
            <person name="Burger G."/>
            <person name="Gray M.W."/>
            <person name="Holland P.W.H."/>
            <person name="King N."/>
            <person name="Lang F.B.F."/>
            <person name="Roger A.J."/>
            <person name="Ruiz-Trillo I."/>
            <person name="Young S.K."/>
            <person name="Zeng Q."/>
            <person name="Gargeya S."/>
            <person name="Alvarado L."/>
            <person name="Berlin A."/>
            <person name="Chapman S.B."/>
            <person name="Chen Z."/>
            <person name="Freedman E."/>
            <person name="Gellesch M."/>
            <person name="Goldberg J."/>
            <person name="Griggs A."/>
            <person name="Gujja S."/>
            <person name="Heilman E."/>
            <person name="Heiman D."/>
            <person name="Howarth C."/>
            <person name="Mehta T."/>
            <person name="Neiman D."/>
            <person name="Pearson M."/>
            <person name="Roberts A."/>
            <person name="Saif S."/>
            <person name="Shea T."/>
            <person name="Shenoy N."/>
            <person name="Sisk P."/>
            <person name="Stolte C."/>
            <person name="Sykes S."/>
            <person name="White J."/>
            <person name="Yandava C."/>
            <person name="Haas B."/>
            <person name="Nusbaum C."/>
            <person name="Birren B."/>
        </authorList>
    </citation>
    <scope>NUCLEOTIDE SEQUENCE [LARGE SCALE GENOMIC DNA]</scope>
    <source>
        <strain evidence="5">ATCC 50818</strain>
    </source>
</reference>
<feature type="compositionally biased region" description="Basic and acidic residues" evidence="3">
    <location>
        <begin position="306"/>
        <end position="315"/>
    </location>
</feature>
<dbReference type="KEGG" id="sre:PTSG_05304"/>
<dbReference type="InterPro" id="IPR000210">
    <property type="entry name" value="BTB/POZ_dom"/>
</dbReference>
<evidence type="ECO:0000256" key="3">
    <source>
        <dbReference type="SAM" id="MobiDB-lite"/>
    </source>
</evidence>
<feature type="domain" description="BTB" evidence="4">
    <location>
        <begin position="875"/>
        <end position="943"/>
    </location>
</feature>
<feature type="compositionally biased region" description="Acidic residues" evidence="3">
    <location>
        <begin position="317"/>
        <end position="340"/>
    </location>
</feature>
<feature type="compositionally biased region" description="Basic and acidic residues" evidence="3">
    <location>
        <begin position="221"/>
        <end position="230"/>
    </location>
</feature>
<dbReference type="InterPro" id="IPR011333">
    <property type="entry name" value="SKP1/BTB/POZ_sf"/>
</dbReference>
<dbReference type="eggNOG" id="KOG0167">
    <property type="taxonomic scope" value="Eukaryota"/>
</dbReference>
<dbReference type="InParanoid" id="F2UA19"/>
<feature type="compositionally biased region" description="Low complexity" evidence="3">
    <location>
        <begin position="157"/>
        <end position="170"/>
    </location>
</feature>
<dbReference type="CDD" id="cd18186">
    <property type="entry name" value="BTB_POZ_ZBTB_KLHL-like"/>
    <property type="match status" value="1"/>
</dbReference>
<protein>
    <recommendedName>
        <fullName evidence="4">BTB domain-containing protein</fullName>
    </recommendedName>
</protein>
<feature type="compositionally biased region" description="Pro residues" evidence="3">
    <location>
        <begin position="278"/>
        <end position="288"/>
    </location>
</feature>
<dbReference type="OrthoDB" id="9997739at2759"/>
<dbReference type="Gene3D" id="3.30.710.10">
    <property type="entry name" value="Potassium Channel Kv1.1, Chain A"/>
    <property type="match status" value="1"/>
</dbReference>